<dbReference type="EMBL" id="MCGT01000022">
    <property type="protein sequence ID" value="ORX50994.1"/>
    <property type="molecule type" value="Genomic_DNA"/>
</dbReference>
<organism evidence="1 2">
    <name type="scientific">Hesseltinella vesiculosa</name>
    <dbReference type="NCBI Taxonomy" id="101127"/>
    <lineage>
        <taxon>Eukaryota</taxon>
        <taxon>Fungi</taxon>
        <taxon>Fungi incertae sedis</taxon>
        <taxon>Mucoromycota</taxon>
        <taxon>Mucoromycotina</taxon>
        <taxon>Mucoromycetes</taxon>
        <taxon>Mucorales</taxon>
        <taxon>Cunninghamellaceae</taxon>
        <taxon>Hesseltinella</taxon>
    </lineage>
</organism>
<proteinExistence type="predicted"/>
<gene>
    <name evidence="1" type="ORF">DM01DRAFT_1337611</name>
</gene>
<evidence type="ECO:0000313" key="1">
    <source>
        <dbReference type="EMBL" id="ORX50994.1"/>
    </source>
</evidence>
<comment type="caution">
    <text evidence="1">The sequence shown here is derived from an EMBL/GenBank/DDBJ whole genome shotgun (WGS) entry which is preliminary data.</text>
</comment>
<keyword evidence="2" id="KW-1185">Reference proteome</keyword>
<name>A0A1X2GD49_9FUNG</name>
<reference evidence="1 2" key="1">
    <citation type="submission" date="2016-07" db="EMBL/GenBank/DDBJ databases">
        <title>Pervasive Adenine N6-methylation of Active Genes in Fungi.</title>
        <authorList>
            <consortium name="DOE Joint Genome Institute"/>
            <person name="Mondo S.J."/>
            <person name="Dannebaum R.O."/>
            <person name="Kuo R.C."/>
            <person name="Labutti K."/>
            <person name="Haridas S."/>
            <person name="Kuo A."/>
            <person name="Salamov A."/>
            <person name="Ahrendt S.R."/>
            <person name="Lipzen A."/>
            <person name="Sullivan W."/>
            <person name="Andreopoulos W.B."/>
            <person name="Clum A."/>
            <person name="Lindquist E."/>
            <person name="Daum C."/>
            <person name="Ramamoorthy G.K."/>
            <person name="Gryganskyi A."/>
            <person name="Culley D."/>
            <person name="Magnuson J.K."/>
            <person name="James T.Y."/>
            <person name="O'Malley M.A."/>
            <person name="Stajich J.E."/>
            <person name="Spatafora J.W."/>
            <person name="Visel A."/>
            <person name="Grigoriev I.V."/>
        </authorList>
    </citation>
    <scope>NUCLEOTIDE SEQUENCE [LARGE SCALE GENOMIC DNA]</scope>
    <source>
        <strain evidence="1 2">NRRL 3301</strain>
    </source>
</reference>
<dbReference type="Proteomes" id="UP000242146">
    <property type="component" value="Unassembled WGS sequence"/>
</dbReference>
<dbReference type="AlphaFoldDB" id="A0A1X2GD49"/>
<evidence type="ECO:0000313" key="2">
    <source>
        <dbReference type="Proteomes" id="UP000242146"/>
    </source>
</evidence>
<protein>
    <submittedName>
        <fullName evidence="1">Uncharacterized protein</fullName>
    </submittedName>
</protein>
<sequence>MKMTRDQALCIFYELKFTKKNVQLAKEKLAEMDEQYDVCYLTDQTAPMLAPKTQLTDHPSVFFSYSSGTGINDGK</sequence>
<accession>A0A1X2GD49</accession>